<gene>
    <name evidence="2" type="ORF">ACKI1S_27360</name>
</gene>
<feature type="domain" description="GIY-YIG" evidence="1">
    <location>
        <begin position="7"/>
        <end position="87"/>
    </location>
</feature>
<dbReference type="SUPFAM" id="SSF82771">
    <property type="entry name" value="GIY-YIG endonuclease"/>
    <property type="match status" value="1"/>
</dbReference>
<dbReference type="Proteomes" id="UP001631993">
    <property type="component" value="Unassembled WGS sequence"/>
</dbReference>
<evidence type="ECO:0000313" key="3">
    <source>
        <dbReference type="Proteomes" id="UP001631993"/>
    </source>
</evidence>
<dbReference type="RefSeq" id="WP_369279750.1">
    <property type="nucleotide sequence ID" value="NZ_JBJVND010000008.1"/>
</dbReference>
<name>A0ABW9IMZ2_STRGJ</name>
<proteinExistence type="predicted"/>
<organism evidence="2 3">
    <name type="scientific">Streptomyces galilaeus</name>
    <dbReference type="NCBI Taxonomy" id="33899"/>
    <lineage>
        <taxon>Bacteria</taxon>
        <taxon>Bacillati</taxon>
        <taxon>Actinomycetota</taxon>
        <taxon>Actinomycetes</taxon>
        <taxon>Kitasatosporales</taxon>
        <taxon>Streptomycetaceae</taxon>
        <taxon>Streptomyces</taxon>
    </lineage>
</organism>
<evidence type="ECO:0000313" key="2">
    <source>
        <dbReference type="EMBL" id="MFM9649854.1"/>
    </source>
</evidence>
<accession>A0ABW9IMZ2</accession>
<comment type="caution">
    <text evidence="2">The sequence shown here is derived from an EMBL/GenBank/DDBJ whole genome shotgun (WGS) entry which is preliminary data.</text>
</comment>
<evidence type="ECO:0000259" key="1">
    <source>
        <dbReference type="PROSITE" id="PS50164"/>
    </source>
</evidence>
<dbReference type="InterPro" id="IPR035901">
    <property type="entry name" value="GIY-YIG_endonuc_sf"/>
</dbReference>
<dbReference type="InterPro" id="IPR000305">
    <property type="entry name" value="GIY-YIG_endonuc"/>
</dbReference>
<keyword evidence="3" id="KW-1185">Reference proteome</keyword>
<dbReference type="PROSITE" id="PS50164">
    <property type="entry name" value="GIY_YIG"/>
    <property type="match status" value="1"/>
</dbReference>
<sequence length="153" mass="18014">MGDEQNRATAVYRFFDKTGRLLYVGIAYDPAERWKYHAAKTRWWKDAVDNTIEWYDTRAEAERAEEVALRYEKPIYNKAGSVTPYQGSTAKRGMKLPRKIQIDDDVWADYEKLCAEKGRAPEEDIEAHVKRSIRVHRAEQRRFERSLKNIAES</sequence>
<dbReference type="EMBL" id="JBJVNE010000014">
    <property type="protein sequence ID" value="MFM9649854.1"/>
    <property type="molecule type" value="Genomic_DNA"/>
</dbReference>
<reference evidence="2 3" key="1">
    <citation type="submission" date="2024-12" db="EMBL/GenBank/DDBJ databases">
        <title>Forecasting of Potato common scab and diversities of Pathogenic streptomyces spp. in china.</title>
        <authorList>
            <person name="Handique U."/>
            <person name="Wu J."/>
        </authorList>
    </citation>
    <scope>NUCLEOTIDE SEQUENCE [LARGE SCALE GENOMIC DNA]</scope>
    <source>
        <strain evidence="2 3">ZRIMU1585</strain>
    </source>
</reference>
<protein>
    <submittedName>
        <fullName evidence="2">GIY-YIG nuclease family protein</fullName>
    </submittedName>
</protein>
<dbReference type="Pfam" id="PF01541">
    <property type="entry name" value="GIY-YIG"/>
    <property type="match status" value="1"/>
</dbReference>